<dbReference type="Gene3D" id="3.40.50.1980">
    <property type="entry name" value="Nitrogenase molybdenum iron protein domain"/>
    <property type="match status" value="2"/>
</dbReference>
<evidence type="ECO:0000313" key="7">
    <source>
        <dbReference type="Proteomes" id="UP000730482"/>
    </source>
</evidence>
<evidence type="ECO:0000256" key="3">
    <source>
        <dbReference type="ARBA" id="ARBA00022448"/>
    </source>
</evidence>
<reference evidence="6 7" key="1">
    <citation type="submission" date="2020-02" db="EMBL/GenBank/DDBJ databases">
        <title>Acidophilic actinobacteria isolated from forest soil.</title>
        <authorList>
            <person name="Golinska P."/>
        </authorList>
    </citation>
    <scope>NUCLEOTIDE SEQUENCE [LARGE SCALE GENOMIC DNA]</scope>
    <source>
        <strain evidence="6 7">NL8</strain>
    </source>
</reference>
<dbReference type="InterPro" id="IPR002491">
    <property type="entry name" value="ABC_transptr_periplasmic_BD"/>
</dbReference>
<organism evidence="6 7">
    <name type="scientific">Catenulispora pinistramenti</name>
    <dbReference type="NCBI Taxonomy" id="2705254"/>
    <lineage>
        <taxon>Bacteria</taxon>
        <taxon>Bacillati</taxon>
        <taxon>Actinomycetota</taxon>
        <taxon>Actinomycetes</taxon>
        <taxon>Catenulisporales</taxon>
        <taxon>Catenulisporaceae</taxon>
        <taxon>Catenulispora</taxon>
    </lineage>
</organism>
<name>A0ABS5KRI6_9ACTN</name>
<evidence type="ECO:0000259" key="5">
    <source>
        <dbReference type="PROSITE" id="PS50983"/>
    </source>
</evidence>
<dbReference type="EMBL" id="JAAFYZ010000053">
    <property type="protein sequence ID" value="MBS2548668.1"/>
    <property type="molecule type" value="Genomic_DNA"/>
</dbReference>
<dbReference type="SUPFAM" id="SSF53807">
    <property type="entry name" value="Helical backbone' metal receptor"/>
    <property type="match status" value="1"/>
</dbReference>
<evidence type="ECO:0000256" key="4">
    <source>
        <dbReference type="ARBA" id="ARBA00022729"/>
    </source>
</evidence>
<keyword evidence="3" id="KW-0813">Transport</keyword>
<dbReference type="InterPro" id="IPR006311">
    <property type="entry name" value="TAT_signal"/>
</dbReference>
<dbReference type="PROSITE" id="PS51318">
    <property type="entry name" value="TAT"/>
    <property type="match status" value="1"/>
</dbReference>
<evidence type="ECO:0000256" key="2">
    <source>
        <dbReference type="ARBA" id="ARBA00008814"/>
    </source>
</evidence>
<feature type="domain" description="Fe/B12 periplasmic-binding" evidence="5">
    <location>
        <begin position="79"/>
        <end position="345"/>
    </location>
</feature>
<evidence type="ECO:0000313" key="6">
    <source>
        <dbReference type="EMBL" id="MBS2548668.1"/>
    </source>
</evidence>
<dbReference type="Pfam" id="PF01497">
    <property type="entry name" value="Peripla_BP_2"/>
    <property type="match status" value="1"/>
</dbReference>
<protein>
    <submittedName>
        <fullName evidence="6">Iron-siderophore ABC transporter substrate-binding protein</fullName>
    </submittedName>
</protein>
<dbReference type="CDD" id="cd01146">
    <property type="entry name" value="FhuD"/>
    <property type="match status" value="1"/>
</dbReference>
<evidence type="ECO:0000256" key="1">
    <source>
        <dbReference type="ARBA" id="ARBA00004196"/>
    </source>
</evidence>
<keyword evidence="4" id="KW-0732">Signal</keyword>
<keyword evidence="7" id="KW-1185">Reference proteome</keyword>
<dbReference type="RefSeq" id="WP_212010249.1">
    <property type="nucleotide sequence ID" value="NZ_JAAFYZ010000053.1"/>
</dbReference>
<dbReference type="PROSITE" id="PS50983">
    <property type="entry name" value="FE_B12_PBP"/>
    <property type="match status" value="1"/>
</dbReference>
<proteinExistence type="inferred from homology"/>
<dbReference type="Proteomes" id="UP000730482">
    <property type="component" value="Unassembled WGS sequence"/>
</dbReference>
<comment type="similarity">
    <text evidence="2">Belongs to the bacterial solute-binding protein 8 family.</text>
</comment>
<dbReference type="PANTHER" id="PTHR30532">
    <property type="entry name" value="IRON III DICITRATE-BINDING PERIPLASMIC PROTEIN"/>
    <property type="match status" value="1"/>
</dbReference>
<dbReference type="InterPro" id="IPR051313">
    <property type="entry name" value="Bact_iron-sidero_bind"/>
</dbReference>
<dbReference type="PANTHER" id="PTHR30532:SF1">
    <property type="entry name" value="IRON(3+)-HYDROXAMATE-BINDING PROTEIN FHUD"/>
    <property type="match status" value="1"/>
</dbReference>
<accession>A0ABS5KRI6</accession>
<comment type="caution">
    <text evidence="6">The sequence shown here is derived from an EMBL/GenBank/DDBJ whole genome shotgun (WGS) entry which is preliminary data.</text>
</comment>
<sequence length="345" mass="36080">MSATLTTPPDLKVDEEFARIVNELTRRGLLAGGLAGLAGLGLAACGGSDGKKRAPSGSGPTRTVSSVNGAIAVPANPTRVVTLDGFTMAAMFDLGAAPVGVYSAGEQYVEPQFVERWRRIPKISDGTVGGAVDLEKVVALRPDLILGIDGQKPPYEQLKAIAPTVILPFNASNAPWRDMAQDTATALGQADALAALRKRYTERAAGIKTTYADQLGKLRWNLLQGGFDNGQFWLYGAASPVGGILADAGVKFADASQAVGTTGQQSMSYETIGKLQNADAIFYYATNTGAPANLGPQLFAQPLWKTLSAVTADHLYGTIYFLPSGYSDALGVLDALEAALKKLAA</sequence>
<comment type="subcellular location">
    <subcellularLocation>
        <location evidence="1">Cell envelope</location>
    </subcellularLocation>
</comment>
<gene>
    <name evidence="6" type="ORF">KGQ19_17505</name>
</gene>